<dbReference type="PANTHER" id="PTHR10584">
    <property type="entry name" value="SUGAR KINASE"/>
    <property type="match status" value="1"/>
</dbReference>
<evidence type="ECO:0000313" key="4">
    <source>
        <dbReference type="EMBL" id="MDQ0471192.1"/>
    </source>
</evidence>
<evidence type="ECO:0000259" key="3">
    <source>
        <dbReference type="Pfam" id="PF00294"/>
    </source>
</evidence>
<evidence type="ECO:0000256" key="1">
    <source>
        <dbReference type="ARBA" id="ARBA00022679"/>
    </source>
</evidence>
<dbReference type="PANTHER" id="PTHR10584:SF166">
    <property type="entry name" value="RIBOKINASE"/>
    <property type="match status" value="1"/>
</dbReference>
<reference evidence="4 5" key="1">
    <citation type="submission" date="2023-07" db="EMBL/GenBank/DDBJ databases">
        <title>Genomic Encyclopedia of Type Strains, Phase IV (KMG-IV): sequencing the most valuable type-strain genomes for metagenomic binning, comparative biology and taxonomic classification.</title>
        <authorList>
            <person name="Goeker M."/>
        </authorList>
    </citation>
    <scope>NUCLEOTIDE SEQUENCE [LARGE SCALE GENOMIC DNA]</scope>
    <source>
        <strain evidence="4 5">DSM 19619</strain>
    </source>
</reference>
<proteinExistence type="predicted"/>
<dbReference type="RefSeq" id="WP_307275906.1">
    <property type="nucleotide sequence ID" value="NZ_JAUSVX010000008.1"/>
</dbReference>
<dbReference type="Gene3D" id="3.40.1190.20">
    <property type="match status" value="1"/>
</dbReference>
<organism evidence="4 5">
    <name type="scientific">Labrys wisconsinensis</name>
    <dbReference type="NCBI Taxonomy" id="425677"/>
    <lineage>
        <taxon>Bacteria</taxon>
        <taxon>Pseudomonadati</taxon>
        <taxon>Pseudomonadota</taxon>
        <taxon>Alphaproteobacteria</taxon>
        <taxon>Hyphomicrobiales</taxon>
        <taxon>Xanthobacteraceae</taxon>
        <taxon>Labrys</taxon>
    </lineage>
</organism>
<dbReference type="InterPro" id="IPR011611">
    <property type="entry name" value="PfkB_dom"/>
</dbReference>
<keyword evidence="1" id="KW-0808">Transferase</keyword>
<dbReference type="InterPro" id="IPR029056">
    <property type="entry name" value="Ribokinase-like"/>
</dbReference>
<evidence type="ECO:0000256" key="2">
    <source>
        <dbReference type="ARBA" id="ARBA00022777"/>
    </source>
</evidence>
<dbReference type="GO" id="GO:0016301">
    <property type="term" value="F:kinase activity"/>
    <property type="evidence" value="ECO:0007669"/>
    <property type="project" value="UniProtKB-KW"/>
</dbReference>
<feature type="domain" description="Carbohydrate kinase PfkB" evidence="3">
    <location>
        <begin position="29"/>
        <end position="319"/>
    </location>
</feature>
<dbReference type="Pfam" id="PF00294">
    <property type="entry name" value="PfkB"/>
    <property type="match status" value="1"/>
</dbReference>
<protein>
    <submittedName>
        <fullName evidence="4">Sugar/nucleoside kinase (Ribokinase family)</fullName>
    </submittedName>
</protein>
<gene>
    <name evidence="4" type="ORF">QO011_004215</name>
</gene>
<dbReference type="Proteomes" id="UP001242480">
    <property type="component" value="Unassembled WGS sequence"/>
</dbReference>
<dbReference type="SUPFAM" id="SSF53613">
    <property type="entry name" value="Ribokinase-like"/>
    <property type="match status" value="1"/>
</dbReference>
<evidence type="ECO:0000313" key="5">
    <source>
        <dbReference type="Proteomes" id="UP001242480"/>
    </source>
</evidence>
<sequence length="337" mass="35846">MTESRKGIVTAGTWCVDRNIGIEFWPGEDGLAEIDDIQPRGGGSGCNLACDIRRLDPSIPVETIALVGDDANGRLLLAQADEFGIGRSRMIVAPDATTQCTDAYISRRSGRRTHIYLAGTATLLTPDHFDLDGLTGRFFHLGLPGVHKLMDAPWQGDANGWVTVLKRARAAGLETNLELASVERERLSALAHACLPHLDMLIVNDTEIGAIGGEDTVQGGVTDVEACIRAARSALDQGPMRLVVAHFPLGAVAVTREGAVVHRPSVRVPPEAVVSANGAGDAFAAGVVYGQHQGWSLEDSLSLAHASAAASLRAMSTVDGMASWQECLDLAQRWGWR</sequence>
<keyword evidence="2 4" id="KW-0418">Kinase</keyword>
<keyword evidence="5" id="KW-1185">Reference proteome</keyword>
<name>A0ABU0JAA1_9HYPH</name>
<comment type="caution">
    <text evidence="4">The sequence shown here is derived from an EMBL/GenBank/DDBJ whole genome shotgun (WGS) entry which is preliminary data.</text>
</comment>
<dbReference type="EMBL" id="JAUSVX010000008">
    <property type="protein sequence ID" value="MDQ0471192.1"/>
    <property type="molecule type" value="Genomic_DNA"/>
</dbReference>
<accession>A0ABU0JAA1</accession>